<dbReference type="PANTHER" id="PTHR47123">
    <property type="entry name" value="F-BOX PROTEIN SKIP23"/>
    <property type="match status" value="1"/>
</dbReference>
<gene>
    <name evidence="3" type="ORF">RND81_14G174000</name>
</gene>
<dbReference type="InterPro" id="IPR051304">
    <property type="entry name" value="SCF_F-box_domain"/>
</dbReference>
<evidence type="ECO:0000259" key="2">
    <source>
        <dbReference type="Pfam" id="PF03478"/>
    </source>
</evidence>
<dbReference type="InterPro" id="IPR007942">
    <property type="entry name" value="PLipase-like"/>
</dbReference>
<name>A0AAW1GQV1_SAPOF</name>
<evidence type="ECO:0000313" key="3">
    <source>
        <dbReference type="EMBL" id="KAK9666282.1"/>
    </source>
</evidence>
<dbReference type="PANTHER" id="PTHR47123:SF6">
    <property type="entry name" value="F-BOX PROTEIN SKIP23-LIKE ISOFORM X1"/>
    <property type="match status" value="1"/>
</dbReference>
<reference evidence="3" key="1">
    <citation type="submission" date="2024-03" db="EMBL/GenBank/DDBJ databases">
        <title>WGS assembly of Saponaria officinalis var. Norfolk2.</title>
        <authorList>
            <person name="Jenkins J."/>
            <person name="Shu S."/>
            <person name="Grimwood J."/>
            <person name="Barry K."/>
            <person name="Goodstein D."/>
            <person name="Schmutz J."/>
            <person name="Leebens-Mack J."/>
            <person name="Osbourn A."/>
        </authorList>
    </citation>
    <scope>NUCLEOTIDE SEQUENCE [LARGE SCALE GENOMIC DNA]</scope>
    <source>
        <strain evidence="3">JIC</strain>
    </source>
</reference>
<keyword evidence="4" id="KW-1185">Reference proteome</keyword>
<dbReference type="EMBL" id="JBDFQZ010000014">
    <property type="protein sequence ID" value="KAK9666282.1"/>
    <property type="molecule type" value="Genomic_DNA"/>
</dbReference>
<organism evidence="3 4">
    <name type="scientific">Saponaria officinalis</name>
    <name type="common">Common soapwort</name>
    <name type="synonym">Lychnis saponaria</name>
    <dbReference type="NCBI Taxonomy" id="3572"/>
    <lineage>
        <taxon>Eukaryota</taxon>
        <taxon>Viridiplantae</taxon>
        <taxon>Streptophyta</taxon>
        <taxon>Embryophyta</taxon>
        <taxon>Tracheophyta</taxon>
        <taxon>Spermatophyta</taxon>
        <taxon>Magnoliopsida</taxon>
        <taxon>eudicotyledons</taxon>
        <taxon>Gunneridae</taxon>
        <taxon>Pentapetalae</taxon>
        <taxon>Caryophyllales</taxon>
        <taxon>Caryophyllaceae</taxon>
        <taxon>Caryophylleae</taxon>
        <taxon>Saponaria</taxon>
    </lineage>
</organism>
<feature type="region of interest" description="Disordered" evidence="1">
    <location>
        <begin position="356"/>
        <end position="406"/>
    </location>
</feature>
<comment type="caution">
    <text evidence="3">The sequence shown here is derived from an EMBL/GenBank/DDBJ whole genome shotgun (WGS) entry which is preliminary data.</text>
</comment>
<sequence>MRVKYISPYTTTATTSITRRPRRISPYYCRQFTEPSFTNSRHWDIQTTSVYFVASSSSATLWVVAAAAAGGGRRQLLHPLTLKPHPSNLPENINVFDDKAYYTHHVVSFHRTNFRTDVVVIPPPRYTVKNDAMLVLYGGGQLIGRLPVVEVNKPLKWVKFYGQKFDDIIIYDPKTYVVDREGKLFLINNDVKSRRLNFGEMVVARPVTPGPGRVGWRKRLVGCRGEMYMVVREAEKVFRVYKLSNECMSKYWKEVKGFDGGVSLCMSKDCYFFKNLSVEKDYENCIVFLEAGFPIYGDDGWEYKCEDEIWVFRLSDGSFGRVGGSVDFPEIDWSPPSWIFDGREPDEDDGDVKLISEDKEEQDRLEFYSDSQDQEQEKRSDSDIQGQEDGRLQRDSNSQETEDVEMLSNGDIEDDASLQEDVPPSLFASFSALEEEVTRTLLRMNGGNEAIEEGNGNEAIEEEPSRENITVSTPRACTSSSTKSCKCDLATAKFEGFDIRSALIPTLQKIWRKHGNITENSTMCSGDIIARALESLATMVQILENNSVESLSDSQADYLSTTLSDLKTMCFKVHWLVSFVEKAVKLHKSKAFLESLNKLSELSSQVKEQRAIFLDKVAKLTEKENKLKKQMAKMSMMIPYQVKFDEPFGSGL</sequence>
<dbReference type="InterPro" id="IPR005174">
    <property type="entry name" value="KIB1-4_b-propeller"/>
</dbReference>
<dbReference type="Proteomes" id="UP001443914">
    <property type="component" value="Unassembled WGS sequence"/>
</dbReference>
<evidence type="ECO:0000256" key="1">
    <source>
        <dbReference type="SAM" id="MobiDB-lite"/>
    </source>
</evidence>
<dbReference type="Pfam" id="PF05278">
    <property type="entry name" value="PEARLI-4"/>
    <property type="match status" value="1"/>
</dbReference>
<dbReference type="Pfam" id="PF03478">
    <property type="entry name" value="Beta-prop_KIB1-4"/>
    <property type="match status" value="1"/>
</dbReference>
<protein>
    <recommendedName>
        <fullName evidence="2">KIB1-4 beta-propeller domain-containing protein</fullName>
    </recommendedName>
</protein>
<feature type="compositionally biased region" description="Basic and acidic residues" evidence="1">
    <location>
        <begin position="375"/>
        <end position="394"/>
    </location>
</feature>
<dbReference type="AlphaFoldDB" id="A0AAW1GQV1"/>
<feature type="domain" description="KIB1-4 beta-propeller" evidence="2">
    <location>
        <begin position="51"/>
        <end position="290"/>
    </location>
</feature>
<evidence type="ECO:0000313" key="4">
    <source>
        <dbReference type="Proteomes" id="UP001443914"/>
    </source>
</evidence>
<accession>A0AAW1GQV1</accession>
<proteinExistence type="predicted"/>
<feature type="compositionally biased region" description="Basic and acidic residues" evidence="1">
    <location>
        <begin position="356"/>
        <end position="367"/>
    </location>
</feature>